<evidence type="ECO:0000313" key="3">
    <source>
        <dbReference type="Proteomes" id="UP000283341"/>
    </source>
</evidence>
<dbReference type="AlphaFoldDB" id="A0A412I924"/>
<evidence type="ECO:0000313" key="2">
    <source>
        <dbReference type="EMBL" id="RGS33361.1"/>
    </source>
</evidence>
<dbReference type="EMBL" id="VVYW01000030">
    <property type="protein sequence ID" value="KAA5403119.1"/>
    <property type="molecule type" value="Genomic_DNA"/>
</dbReference>
<dbReference type="EMBL" id="QRVJ01000029">
    <property type="protein sequence ID" value="RGS33361.1"/>
    <property type="molecule type" value="Genomic_DNA"/>
</dbReference>
<accession>A0A412I924</accession>
<name>A0A412I924_9BACE</name>
<organism evidence="2 3">
    <name type="scientific">Bacteroides cellulosilyticus</name>
    <dbReference type="NCBI Taxonomy" id="246787"/>
    <lineage>
        <taxon>Bacteria</taxon>
        <taxon>Pseudomonadati</taxon>
        <taxon>Bacteroidota</taxon>
        <taxon>Bacteroidia</taxon>
        <taxon>Bacteroidales</taxon>
        <taxon>Bacteroidaceae</taxon>
        <taxon>Bacteroides</taxon>
    </lineage>
</organism>
<dbReference type="RefSeq" id="WP_118403630.1">
    <property type="nucleotide sequence ID" value="NZ_JADNFX010000054.1"/>
</dbReference>
<sequence>MTKVIHVHLIFEKKDYYFGSISAIYTVLNSDQIGIKQSSLLHAGLTDGGVKATQRAIIRQSHLIRSSQE</sequence>
<gene>
    <name evidence="2" type="ORF">DWX97_21880</name>
    <name evidence="1" type="ORF">F2Y86_24495</name>
</gene>
<protein>
    <submittedName>
        <fullName evidence="2">Uncharacterized protein</fullName>
    </submittedName>
</protein>
<proteinExistence type="predicted"/>
<reference evidence="2 3" key="1">
    <citation type="submission" date="2018-08" db="EMBL/GenBank/DDBJ databases">
        <title>A genome reference for cultivated species of the human gut microbiota.</title>
        <authorList>
            <person name="Zou Y."/>
            <person name="Xue W."/>
            <person name="Luo G."/>
        </authorList>
    </citation>
    <scope>NUCLEOTIDE SEQUENCE [LARGE SCALE GENOMIC DNA]</scope>
    <source>
        <strain evidence="2 3">AF22-3AC</strain>
    </source>
</reference>
<dbReference type="Proteomes" id="UP000283341">
    <property type="component" value="Unassembled WGS sequence"/>
</dbReference>
<comment type="caution">
    <text evidence="2">The sequence shown here is derived from an EMBL/GenBank/DDBJ whole genome shotgun (WGS) entry which is preliminary data.</text>
</comment>
<dbReference type="Proteomes" id="UP000325055">
    <property type="component" value="Unassembled WGS sequence"/>
</dbReference>
<evidence type="ECO:0000313" key="1">
    <source>
        <dbReference type="EMBL" id="KAA5403119.1"/>
    </source>
</evidence>
<evidence type="ECO:0000313" key="4">
    <source>
        <dbReference type="Proteomes" id="UP000325055"/>
    </source>
</evidence>
<reference evidence="1 4" key="2">
    <citation type="journal article" date="2019" name="Nat. Med.">
        <title>A library of human gut bacterial isolates paired with longitudinal multiomics data enables mechanistic microbiome research.</title>
        <authorList>
            <person name="Poyet M."/>
            <person name="Groussin M."/>
            <person name="Gibbons S.M."/>
            <person name="Avila-Pacheco J."/>
            <person name="Jiang X."/>
            <person name="Kearney S.M."/>
            <person name="Perrotta A.R."/>
            <person name="Berdy B."/>
            <person name="Zhao S."/>
            <person name="Lieberman T.D."/>
            <person name="Swanson P.K."/>
            <person name="Smith M."/>
            <person name="Roesemann S."/>
            <person name="Alexander J.E."/>
            <person name="Rich S.A."/>
            <person name="Livny J."/>
            <person name="Vlamakis H."/>
            <person name="Clish C."/>
            <person name="Bullock K."/>
            <person name="Deik A."/>
            <person name="Scott J."/>
            <person name="Pierce K.A."/>
            <person name="Xavier R.J."/>
            <person name="Alm E.J."/>
        </authorList>
    </citation>
    <scope>NUCLEOTIDE SEQUENCE [LARGE SCALE GENOMIC DNA]</scope>
    <source>
        <strain evidence="1 4">BIOML-A7</strain>
    </source>
</reference>